<dbReference type="InterPro" id="IPR007219">
    <property type="entry name" value="XnlR_reg_dom"/>
</dbReference>
<evidence type="ECO:0000313" key="10">
    <source>
        <dbReference type="Proteomes" id="UP000697127"/>
    </source>
</evidence>
<evidence type="ECO:0000256" key="5">
    <source>
        <dbReference type="ARBA" id="ARBA00022833"/>
    </source>
</evidence>
<sequence length="930" mass="105571">MTDQVTKVIKKRKRGKGPFFCDFENCGKVFSRSDHLTRHQVNHSNERYICEVPGCGKEFTRLDVKKKHESSHIRKRKTSYSPDDGEQYETIYAPAIDTISKYDSPNELRGPTFIGEQYNNSDRNILDTNISPNSNILNYNNANIPVNDSNINNNSPMNLLLEIHNSNKLSLLSSPFHENITTQENEVTKDYTMNVIKPVSDTNTTNSPISDATGSRKSVYEKGILSDSSLNQSEMNDKDNLISPNNGVLMNNENISNNSNQNNIHSQIIENNTNNPTTTTSDHGTFYSTEMIQLLLGNADNVSPTSVIHIDQLTNGAFQGNQEEQIGKSTISVLEEVFAISPNFPSENNQTEIDNEIINKMIHYIPELKNNPDFTSIKIKWFLELYWTLYHCQYPILHRPSFTTHEAPSLLLLSMIMIGSSLAKKVTVPSGIILTDPANLAMKIAEPLRWLIFACDQARPPCKAWVIQSLIILETYEIISSSRALHERAIIYNGAKIQLLRRSPILGGDPFKSYESDTSRSENLWNTWIESESMKRAALMSFNLDTIHAVVFGHPMNIFANQIKLSLPCPDDIWEYKNVDRSKAPYSVTKTPLFLDALKSLLKNEPVNVDSFGRQIILSGLINLILQMEQNISQWTNFGWKTIEKSWKDDISSAIKFWKTQLPEGNCCLTLSSVYYAGATSPPLPPSLMPEDTRCKFPVYHAAQIYLKITHYDYIVFAGAPKRMNVPILAEDYAIVVKRIDKWSKSLSGKLSVINSLILLFEMLLSPEGSVDVVNYYYEPDKDPFIYRPNVIISAMLSLWSYAFHVFGPESLFKSPDIRHQLKSGFIPAMEDGSYYLRRIRTELVKKTGISFSSLDHMNPSDNMRAMKEYCRVLPEIKGLHHLIGILRTLETSYLGCEWQVGREYAKLLGNCIKRSAGAKEVFCHDMYDV</sequence>
<dbReference type="Pfam" id="PF00096">
    <property type="entry name" value="zf-C2H2"/>
    <property type="match status" value="1"/>
</dbReference>
<dbReference type="Pfam" id="PF04082">
    <property type="entry name" value="Fungal_trans"/>
    <property type="match status" value="1"/>
</dbReference>
<evidence type="ECO:0000256" key="6">
    <source>
        <dbReference type="ARBA" id="ARBA00023242"/>
    </source>
</evidence>
<dbReference type="PROSITE" id="PS50157">
    <property type="entry name" value="ZINC_FINGER_C2H2_2"/>
    <property type="match status" value="2"/>
</dbReference>
<feature type="domain" description="C2H2-type" evidence="8">
    <location>
        <begin position="48"/>
        <end position="77"/>
    </location>
</feature>
<dbReference type="GO" id="GO:0005634">
    <property type="term" value="C:nucleus"/>
    <property type="evidence" value="ECO:0007669"/>
    <property type="project" value="UniProtKB-SubCell"/>
</dbReference>
<dbReference type="GO" id="GO:0000981">
    <property type="term" value="F:DNA-binding transcription factor activity, RNA polymerase II-specific"/>
    <property type="evidence" value="ECO:0007669"/>
    <property type="project" value="InterPro"/>
</dbReference>
<name>A0A9P6WHX6_9ASCO</name>
<dbReference type="Gene3D" id="3.30.160.60">
    <property type="entry name" value="Classic Zinc Finger"/>
    <property type="match status" value="2"/>
</dbReference>
<keyword evidence="2" id="KW-0479">Metal-binding</keyword>
<keyword evidence="5" id="KW-0862">Zinc</keyword>
<dbReference type="EMBL" id="PUHW01000255">
    <property type="protein sequence ID" value="KAG0687480.1"/>
    <property type="molecule type" value="Genomic_DNA"/>
</dbReference>
<accession>A0A9P6WHX6</accession>
<keyword evidence="3" id="KW-0677">Repeat</keyword>
<keyword evidence="6" id="KW-0539">Nucleus</keyword>
<dbReference type="PANTHER" id="PTHR40626">
    <property type="entry name" value="MIP31509P"/>
    <property type="match status" value="1"/>
</dbReference>
<evidence type="ECO:0000256" key="7">
    <source>
        <dbReference type="PROSITE-ProRule" id="PRU00042"/>
    </source>
</evidence>
<evidence type="ECO:0000256" key="3">
    <source>
        <dbReference type="ARBA" id="ARBA00022737"/>
    </source>
</evidence>
<reference evidence="9" key="1">
    <citation type="submission" date="2020-11" db="EMBL/GenBank/DDBJ databases">
        <title>Kefir isolates.</title>
        <authorList>
            <person name="Marcisauskas S."/>
            <person name="Kim Y."/>
            <person name="Blasche S."/>
        </authorList>
    </citation>
    <scope>NUCLEOTIDE SEQUENCE</scope>
    <source>
        <strain evidence="9">Olga-1</strain>
    </source>
</reference>
<dbReference type="GO" id="GO:0000785">
    <property type="term" value="C:chromatin"/>
    <property type="evidence" value="ECO:0007669"/>
    <property type="project" value="TreeGrafter"/>
</dbReference>
<dbReference type="InterPro" id="IPR051059">
    <property type="entry name" value="VerF-like"/>
</dbReference>
<dbReference type="PANTHER" id="PTHR40626:SF14">
    <property type="entry name" value="C2H2 TYPE ZINC FINGER DOMAIN PROTEIN (AFU_ORTHOLOGUE AFUA_1G02360)"/>
    <property type="match status" value="1"/>
</dbReference>
<evidence type="ECO:0000256" key="1">
    <source>
        <dbReference type="ARBA" id="ARBA00004123"/>
    </source>
</evidence>
<dbReference type="GO" id="GO:0006351">
    <property type="term" value="P:DNA-templated transcription"/>
    <property type="evidence" value="ECO:0007669"/>
    <property type="project" value="InterPro"/>
</dbReference>
<dbReference type="SUPFAM" id="SSF57667">
    <property type="entry name" value="beta-beta-alpha zinc fingers"/>
    <property type="match status" value="1"/>
</dbReference>
<keyword evidence="4 7" id="KW-0863">Zinc-finger</keyword>
<comment type="caution">
    <text evidence="9">The sequence shown here is derived from an EMBL/GenBank/DDBJ whole genome shotgun (WGS) entry which is preliminary data.</text>
</comment>
<feature type="domain" description="C2H2-type" evidence="8">
    <location>
        <begin position="19"/>
        <end position="48"/>
    </location>
</feature>
<dbReference type="InterPro" id="IPR036236">
    <property type="entry name" value="Znf_C2H2_sf"/>
</dbReference>
<evidence type="ECO:0000256" key="2">
    <source>
        <dbReference type="ARBA" id="ARBA00022723"/>
    </source>
</evidence>
<keyword evidence="10" id="KW-1185">Reference proteome</keyword>
<evidence type="ECO:0000259" key="8">
    <source>
        <dbReference type="PROSITE" id="PS50157"/>
    </source>
</evidence>
<protein>
    <recommendedName>
        <fullName evidence="8">C2H2-type domain-containing protein</fullName>
    </recommendedName>
</protein>
<evidence type="ECO:0000313" key="9">
    <source>
        <dbReference type="EMBL" id="KAG0687480.1"/>
    </source>
</evidence>
<dbReference type="GO" id="GO:0008270">
    <property type="term" value="F:zinc ion binding"/>
    <property type="evidence" value="ECO:0007669"/>
    <property type="project" value="UniProtKB-KW"/>
</dbReference>
<dbReference type="InterPro" id="IPR013087">
    <property type="entry name" value="Znf_C2H2_type"/>
</dbReference>
<organism evidence="9 10">
    <name type="scientific">Pichia californica</name>
    <dbReference type="NCBI Taxonomy" id="460514"/>
    <lineage>
        <taxon>Eukaryota</taxon>
        <taxon>Fungi</taxon>
        <taxon>Dikarya</taxon>
        <taxon>Ascomycota</taxon>
        <taxon>Saccharomycotina</taxon>
        <taxon>Pichiomycetes</taxon>
        <taxon>Pichiales</taxon>
        <taxon>Pichiaceae</taxon>
        <taxon>Pichia</taxon>
    </lineage>
</organism>
<proteinExistence type="predicted"/>
<dbReference type="PROSITE" id="PS00028">
    <property type="entry name" value="ZINC_FINGER_C2H2_1"/>
    <property type="match status" value="2"/>
</dbReference>
<evidence type="ECO:0000256" key="4">
    <source>
        <dbReference type="ARBA" id="ARBA00022771"/>
    </source>
</evidence>
<dbReference type="CDD" id="cd12148">
    <property type="entry name" value="fungal_TF_MHR"/>
    <property type="match status" value="1"/>
</dbReference>
<gene>
    <name evidence="9" type="ORF">C6P40_002294</name>
</gene>
<dbReference type="Proteomes" id="UP000697127">
    <property type="component" value="Unassembled WGS sequence"/>
</dbReference>
<dbReference type="GO" id="GO:0000978">
    <property type="term" value="F:RNA polymerase II cis-regulatory region sequence-specific DNA binding"/>
    <property type="evidence" value="ECO:0007669"/>
    <property type="project" value="InterPro"/>
</dbReference>
<dbReference type="AlphaFoldDB" id="A0A9P6WHX6"/>
<dbReference type="SMART" id="SM00355">
    <property type="entry name" value="ZnF_C2H2"/>
    <property type="match status" value="2"/>
</dbReference>
<comment type="subcellular location">
    <subcellularLocation>
        <location evidence="1">Nucleus</location>
    </subcellularLocation>
</comment>